<feature type="domain" description="Pyrin" evidence="1">
    <location>
        <begin position="1"/>
        <end position="64"/>
    </location>
</feature>
<keyword evidence="6" id="KW-1185">Reference proteome</keyword>
<evidence type="ECO:0000313" key="4">
    <source>
        <dbReference type="EMBL" id="GLD56831.1"/>
    </source>
</evidence>
<dbReference type="AlphaFoldDB" id="A0AAD3R5P2"/>
<sequence length="95" mass="10969">MMTAVKELLLETLEDLGDEELKIFKWFLQQAEVLEDFPAIPKSHLEKADRLDTLDLIVQAYNEQSVEVTKKVLTKINRNDLVQHFSNVSSGPKRK</sequence>
<dbReference type="SUPFAM" id="SSF47986">
    <property type="entry name" value="DEATH domain"/>
    <property type="match status" value="1"/>
</dbReference>
<comment type="caution">
    <text evidence="2">The sequence shown here is derived from an EMBL/GenBank/DDBJ whole genome shotgun (WGS) entry which is preliminary data.</text>
</comment>
<evidence type="ECO:0000313" key="6">
    <source>
        <dbReference type="Proteomes" id="UP001279410"/>
    </source>
</evidence>
<evidence type="ECO:0000313" key="3">
    <source>
        <dbReference type="EMBL" id="GLD56817.1"/>
    </source>
</evidence>
<dbReference type="InterPro" id="IPR004020">
    <property type="entry name" value="DAPIN"/>
</dbReference>
<accession>A0AAD3R5P2</accession>
<evidence type="ECO:0000313" key="5">
    <source>
        <dbReference type="EMBL" id="GLD56850.1"/>
    </source>
</evidence>
<dbReference type="EMBL" id="BRZM01007783">
    <property type="protein sequence ID" value="GLD56792.1"/>
    <property type="molecule type" value="Genomic_DNA"/>
</dbReference>
<name>A0AAD3R5P2_LATJO</name>
<organism evidence="2 6">
    <name type="scientific">Lates japonicus</name>
    <name type="common">Japanese lates</name>
    <dbReference type="NCBI Taxonomy" id="270547"/>
    <lineage>
        <taxon>Eukaryota</taxon>
        <taxon>Metazoa</taxon>
        <taxon>Chordata</taxon>
        <taxon>Craniata</taxon>
        <taxon>Vertebrata</taxon>
        <taxon>Euteleostomi</taxon>
        <taxon>Actinopterygii</taxon>
        <taxon>Neopterygii</taxon>
        <taxon>Teleostei</taxon>
        <taxon>Neoteleostei</taxon>
        <taxon>Acanthomorphata</taxon>
        <taxon>Carangaria</taxon>
        <taxon>Carangaria incertae sedis</taxon>
        <taxon>Centropomidae</taxon>
        <taxon>Lates</taxon>
    </lineage>
</organism>
<dbReference type="EMBL" id="BRZM01007788">
    <property type="protein sequence ID" value="GLD56831.1"/>
    <property type="molecule type" value="Genomic_DNA"/>
</dbReference>
<protein>
    <submittedName>
        <fullName evidence="2">NACHT, LRR and PYD domains-containing protein 3-like protein</fullName>
    </submittedName>
</protein>
<reference evidence="2" key="1">
    <citation type="submission" date="2022-08" db="EMBL/GenBank/DDBJ databases">
        <title>Genome sequencing of akame (Lates japonicus).</title>
        <authorList>
            <person name="Hashiguchi Y."/>
            <person name="Takahashi H."/>
        </authorList>
    </citation>
    <scope>NUCLEOTIDE SEQUENCE</scope>
    <source>
        <strain evidence="2">Kochi</strain>
    </source>
</reference>
<dbReference type="InterPro" id="IPR011029">
    <property type="entry name" value="DEATH-like_dom_sf"/>
</dbReference>
<proteinExistence type="predicted"/>
<gene>
    <name evidence="2" type="ORF">AKAME5_002986200</name>
    <name evidence="3" type="ORF">AKAME5_002986300</name>
    <name evidence="4" type="ORF">AKAME5_002986400</name>
    <name evidence="5" type="ORF">AKAME5_002986500</name>
</gene>
<dbReference type="Proteomes" id="UP001279410">
    <property type="component" value="Unassembled WGS sequence"/>
</dbReference>
<dbReference type="Gene3D" id="1.10.533.10">
    <property type="entry name" value="Death Domain, Fas"/>
    <property type="match status" value="1"/>
</dbReference>
<evidence type="ECO:0000259" key="1">
    <source>
        <dbReference type="PROSITE" id="PS50824"/>
    </source>
</evidence>
<dbReference type="EMBL" id="BRZM01007786">
    <property type="protein sequence ID" value="GLD56817.1"/>
    <property type="molecule type" value="Genomic_DNA"/>
</dbReference>
<dbReference type="PROSITE" id="PS50824">
    <property type="entry name" value="DAPIN"/>
    <property type="match status" value="1"/>
</dbReference>
<evidence type="ECO:0000313" key="2">
    <source>
        <dbReference type="EMBL" id="GLD56792.1"/>
    </source>
</evidence>
<dbReference type="Pfam" id="PF02758">
    <property type="entry name" value="PYRIN"/>
    <property type="match status" value="1"/>
</dbReference>
<dbReference type="SMART" id="SM01289">
    <property type="entry name" value="PYRIN"/>
    <property type="match status" value="1"/>
</dbReference>
<dbReference type="EMBL" id="BRZM01007790">
    <property type="protein sequence ID" value="GLD56850.1"/>
    <property type="molecule type" value="Genomic_DNA"/>
</dbReference>